<evidence type="ECO:0008006" key="4">
    <source>
        <dbReference type="Google" id="ProtNLM"/>
    </source>
</evidence>
<accession>A0A2G5BAN4</accession>
<evidence type="ECO:0000313" key="3">
    <source>
        <dbReference type="Proteomes" id="UP000242474"/>
    </source>
</evidence>
<dbReference type="InterPro" id="IPR005024">
    <property type="entry name" value="Snf7_fam"/>
</dbReference>
<evidence type="ECO:0000256" key="1">
    <source>
        <dbReference type="SAM" id="MobiDB-lite"/>
    </source>
</evidence>
<name>A0A2G5BAN4_COERN</name>
<dbReference type="OrthoDB" id="10250120at2759"/>
<dbReference type="STRING" id="763665.A0A2G5BAN4"/>
<proteinExistence type="predicted"/>
<keyword evidence="3" id="KW-1185">Reference proteome</keyword>
<evidence type="ECO:0000313" key="2">
    <source>
        <dbReference type="EMBL" id="PIA16075.1"/>
    </source>
</evidence>
<dbReference type="Proteomes" id="UP000242474">
    <property type="component" value="Unassembled WGS sequence"/>
</dbReference>
<feature type="compositionally biased region" description="Polar residues" evidence="1">
    <location>
        <begin position="203"/>
        <end position="226"/>
    </location>
</feature>
<feature type="region of interest" description="Disordered" evidence="1">
    <location>
        <begin position="203"/>
        <end position="239"/>
    </location>
</feature>
<dbReference type="AlphaFoldDB" id="A0A2G5BAN4"/>
<dbReference type="EMBL" id="KZ303502">
    <property type="protein sequence ID" value="PIA16075.1"/>
    <property type="molecule type" value="Genomic_DNA"/>
</dbReference>
<protein>
    <recommendedName>
        <fullName evidence="4">Snf7-domain-containing protein</fullName>
    </recommendedName>
</protein>
<reference evidence="2 3" key="1">
    <citation type="journal article" date="2015" name="Genome Biol. Evol.">
        <title>Phylogenomic analyses indicate that early fungi evolved digesting cell walls of algal ancestors of land plants.</title>
        <authorList>
            <person name="Chang Y."/>
            <person name="Wang S."/>
            <person name="Sekimoto S."/>
            <person name="Aerts A.L."/>
            <person name="Choi C."/>
            <person name="Clum A."/>
            <person name="LaButti K.M."/>
            <person name="Lindquist E.A."/>
            <person name="Yee Ngan C."/>
            <person name="Ohm R.A."/>
            <person name="Salamov A.A."/>
            <person name="Grigoriev I.V."/>
            <person name="Spatafora J.W."/>
            <person name="Berbee M.L."/>
        </authorList>
    </citation>
    <scope>NUCLEOTIDE SEQUENCE [LARGE SCALE GENOMIC DNA]</scope>
    <source>
        <strain evidence="2 3">NRRL 1564</strain>
    </source>
</reference>
<organism evidence="2 3">
    <name type="scientific">Coemansia reversa (strain ATCC 12441 / NRRL 1564)</name>
    <dbReference type="NCBI Taxonomy" id="763665"/>
    <lineage>
        <taxon>Eukaryota</taxon>
        <taxon>Fungi</taxon>
        <taxon>Fungi incertae sedis</taxon>
        <taxon>Zoopagomycota</taxon>
        <taxon>Kickxellomycotina</taxon>
        <taxon>Kickxellomycetes</taxon>
        <taxon>Kickxellales</taxon>
        <taxon>Kickxellaceae</taxon>
        <taxon>Coemansia</taxon>
    </lineage>
</organism>
<dbReference type="Pfam" id="PF03357">
    <property type="entry name" value="Snf7"/>
    <property type="match status" value="1"/>
</dbReference>
<sequence>MSTRDMIARQISQLESRTIILDRRTRQALTRGLRSQALAHMRLRRHIESAVLPKRILALERIEHVVLQLQQSSSDIQLMEAFRAGSCALQGLNRQVESLDPESLFDDWADHTLRAAEFRDAMDDATAAAVADPIADAEIESELDALLADENAKKLAQSAAEADADELASALDKVTIAPAASVPVSREDNNFCELPSTAHKNATALTSSDSALQQHNQLSEQSNSAQHDNHQQKQPVPAE</sequence>
<dbReference type="GO" id="GO:0007034">
    <property type="term" value="P:vacuolar transport"/>
    <property type="evidence" value="ECO:0007669"/>
    <property type="project" value="InterPro"/>
</dbReference>
<gene>
    <name evidence="2" type="ORF">COEREDRAFT_81519</name>
</gene>